<keyword evidence="6 10" id="KW-0812">Transmembrane</keyword>
<dbReference type="SUPFAM" id="SSF141729">
    <property type="entry name" value="FimD N-terminal domain-like"/>
    <property type="match status" value="1"/>
</dbReference>
<keyword evidence="8 10" id="KW-0472">Membrane</keyword>
<dbReference type="PANTHER" id="PTHR30451">
    <property type="entry name" value="OUTER MEMBRANE USHER PROTEIN"/>
    <property type="match status" value="1"/>
</dbReference>
<comment type="caution">
    <text evidence="11">The sequence shown here is derived from an EMBL/GenBank/DDBJ whole genome shotgun (WGS) entry which is preliminary data.</text>
</comment>
<evidence type="ECO:0000256" key="7">
    <source>
        <dbReference type="ARBA" id="ARBA00022729"/>
    </source>
</evidence>
<dbReference type="Pfam" id="PF13954">
    <property type="entry name" value="PapC_N"/>
    <property type="match status" value="1"/>
</dbReference>
<dbReference type="Proteomes" id="UP000473571">
    <property type="component" value="Unassembled WGS sequence"/>
</dbReference>
<reference evidence="11 12" key="1">
    <citation type="submission" date="2019-09" db="EMBL/GenBank/DDBJ databases">
        <title>Draft genome sequences of 48 bacterial type strains from the CCUG.</title>
        <authorList>
            <person name="Tunovic T."/>
            <person name="Pineiro-Iglesias B."/>
            <person name="Unosson C."/>
            <person name="Inganas E."/>
            <person name="Ohlen M."/>
            <person name="Cardew S."/>
            <person name="Jensie-Markopoulos S."/>
            <person name="Salva-Serra F."/>
            <person name="Jaen-Luchoro D."/>
            <person name="Karlsson R."/>
            <person name="Svensson-Stadler L."/>
            <person name="Chun J."/>
            <person name="Moore E."/>
        </authorList>
    </citation>
    <scope>NUCLEOTIDE SEQUENCE [LARGE SCALE GENOMIC DNA]</scope>
    <source>
        <strain evidence="11 12">CCUG 65687</strain>
    </source>
</reference>
<evidence type="ECO:0000313" key="12">
    <source>
        <dbReference type="Proteomes" id="UP000473571"/>
    </source>
</evidence>
<name>A0A6L3NQ26_9BURK</name>
<dbReference type="InterPro" id="IPR000015">
    <property type="entry name" value="Fimb_usher"/>
</dbReference>
<evidence type="ECO:0000256" key="2">
    <source>
        <dbReference type="ARBA" id="ARBA00008064"/>
    </source>
</evidence>
<evidence type="ECO:0000256" key="4">
    <source>
        <dbReference type="ARBA" id="ARBA00022452"/>
    </source>
</evidence>
<evidence type="ECO:0000256" key="10">
    <source>
        <dbReference type="RuleBase" id="RU003884"/>
    </source>
</evidence>
<dbReference type="InterPro" id="IPR025949">
    <property type="entry name" value="PapC-like_C"/>
</dbReference>
<dbReference type="PROSITE" id="PS01151">
    <property type="entry name" value="FIMBRIAL_USHER"/>
    <property type="match status" value="1"/>
</dbReference>
<dbReference type="GO" id="GO:0009279">
    <property type="term" value="C:cell outer membrane"/>
    <property type="evidence" value="ECO:0007669"/>
    <property type="project" value="UniProtKB-SubCell"/>
</dbReference>
<evidence type="ECO:0000256" key="9">
    <source>
        <dbReference type="ARBA" id="ARBA00023237"/>
    </source>
</evidence>
<keyword evidence="3 10" id="KW-0813">Transport</keyword>
<dbReference type="InterPro" id="IPR042186">
    <property type="entry name" value="FimD_plug_dom"/>
</dbReference>
<comment type="subcellular location">
    <subcellularLocation>
        <location evidence="1 10">Cell outer membrane</location>
        <topology evidence="1 10">Multi-pass membrane protein</topology>
    </subcellularLocation>
</comment>
<dbReference type="Gene3D" id="2.60.40.2610">
    <property type="entry name" value="Outer membrane usher protein FimD, plug domain"/>
    <property type="match status" value="1"/>
</dbReference>
<keyword evidence="9 10" id="KW-0998">Cell outer membrane</keyword>
<dbReference type="InterPro" id="IPR025885">
    <property type="entry name" value="PapC_N"/>
</dbReference>
<evidence type="ECO:0000256" key="5">
    <source>
        <dbReference type="ARBA" id="ARBA00022558"/>
    </source>
</evidence>
<dbReference type="InterPro" id="IPR018030">
    <property type="entry name" value="Fimbrial_membr_usher_CS"/>
</dbReference>
<keyword evidence="7" id="KW-0732">Signal</keyword>
<dbReference type="PANTHER" id="PTHR30451:SF21">
    <property type="entry name" value="FIMBRIAL USHER DOMAIN-CONTAINING PROTEIN YDET-RELATED"/>
    <property type="match status" value="1"/>
</dbReference>
<accession>A0A6L3NQ26</accession>
<dbReference type="EMBL" id="VZOL01000007">
    <property type="protein sequence ID" value="KAB0686164.1"/>
    <property type="molecule type" value="Genomic_DNA"/>
</dbReference>
<gene>
    <name evidence="11" type="ORF">F7R13_01555</name>
</gene>
<dbReference type="RefSeq" id="WP_151003070.1">
    <property type="nucleotide sequence ID" value="NZ_CABVPO010000014.1"/>
</dbReference>
<dbReference type="Gene3D" id="2.60.40.3110">
    <property type="match status" value="1"/>
</dbReference>
<protein>
    <submittedName>
        <fullName evidence="11">Fimbrial biogenesis outer membrane usher protein</fullName>
    </submittedName>
</protein>
<dbReference type="Gene3D" id="2.60.40.2070">
    <property type="match status" value="1"/>
</dbReference>
<dbReference type="GO" id="GO:0015473">
    <property type="term" value="F:fimbrial usher porin activity"/>
    <property type="evidence" value="ECO:0007669"/>
    <property type="project" value="InterPro"/>
</dbReference>
<proteinExistence type="inferred from homology"/>
<evidence type="ECO:0000256" key="8">
    <source>
        <dbReference type="ARBA" id="ARBA00023136"/>
    </source>
</evidence>
<dbReference type="InterPro" id="IPR043142">
    <property type="entry name" value="PapC-like_C_sf"/>
</dbReference>
<keyword evidence="5 10" id="KW-1029">Fimbrium biogenesis</keyword>
<dbReference type="GO" id="GO:0009297">
    <property type="term" value="P:pilus assembly"/>
    <property type="evidence" value="ECO:0007669"/>
    <property type="project" value="InterPro"/>
</dbReference>
<comment type="similarity">
    <text evidence="2 10">Belongs to the fimbrial export usher family.</text>
</comment>
<evidence type="ECO:0000256" key="1">
    <source>
        <dbReference type="ARBA" id="ARBA00004571"/>
    </source>
</evidence>
<dbReference type="Pfam" id="PF13953">
    <property type="entry name" value="PapC_C"/>
    <property type="match status" value="1"/>
</dbReference>
<sequence length="852" mass="91678">MPDRPFKTSTRSVAGPIPSTVFPRATPLYLAACLAVVNKAHAETADTVVAHAAPMTLAFNTNFLHDRGRPTDLSSVLAADNSVPPGTYRVEVQVNGDLVTRRDISFRLDENKGRVEPCLTAQMLQEFGVNLHALASVPDMNDSACINVPNAMEQAAVDFDAGRLRLDLSIPQAFLSRTARGYVDPALWDAGVAAGYVNYQFNGNYNRSAYVGGSHAYFLGLQNGINIGPWRLRNESTFSGGMGGKPQFKSNRTLVERDITSLKSQLAIGEQYSDSTLFDSVRFRGVQVGSDDAMLPDSERGYAPVIRGQAFSNAMVEVRQSGYVLYRANVPPGPFELTDIFPSGSNGDLEITVTEADGSKHVTRQAFSSLPLMLRKGRMKYNFSAGQYQGNQETSPMLATGSVVYGLTDNSTVAGGFQVAKDFQAFNVGVGTNTPIGALSLDVTQSISRAQGARNTGQSVRILYAKTFTSTNTNFTLAAYRYSTEGYRTFSDHVSEVNGASGIRAARGRSRIDLTTSQDLGPERKYGSVYLNVSQQTYWNQSGSSRSVSMGYGNNWKQLGYNLSFTQSRDTRYGNSGANTQVMASLSIPLGKQVRSPRVYTNISRDSSGAANMRAGVSGSFNERTSYAAQAGYANQGQGATAGASVTHNADIGQLSGSYNYAPNYQSASVGATGALVVHRGGVNLSQTLGDTFALMNVEGVKGVDVRTDDGVSIGRNGYMVVPYVQPYRVNTLRPDTRNVGADVELIDTAKQVVPRRGAVVEAVFQANGGRRVQFNVAQADGQPVPFGASLEDEETGKQMGIVDPGGNALVLLDREQGTLAVKWKDGQCRAPYALPKAEAGRYYVRLSVRCR</sequence>
<dbReference type="Pfam" id="PF00577">
    <property type="entry name" value="Usher"/>
    <property type="match status" value="1"/>
</dbReference>
<dbReference type="Gene3D" id="3.10.20.410">
    <property type="match status" value="1"/>
</dbReference>
<organism evidence="11 12">
    <name type="scientific">Burkholderia territorii</name>
    <dbReference type="NCBI Taxonomy" id="1503055"/>
    <lineage>
        <taxon>Bacteria</taxon>
        <taxon>Pseudomonadati</taxon>
        <taxon>Pseudomonadota</taxon>
        <taxon>Betaproteobacteria</taxon>
        <taxon>Burkholderiales</taxon>
        <taxon>Burkholderiaceae</taxon>
        <taxon>Burkholderia</taxon>
        <taxon>Burkholderia cepacia complex</taxon>
    </lineage>
</organism>
<dbReference type="AlphaFoldDB" id="A0A6L3NQ26"/>
<evidence type="ECO:0000256" key="3">
    <source>
        <dbReference type="ARBA" id="ARBA00022448"/>
    </source>
</evidence>
<evidence type="ECO:0000313" key="11">
    <source>
        <dbReference type="EMBL" id="KAB0686164.1"/>
    </source>
</evidence>
<keyword evidence="4" id="KW-1134">Transmembrane beta strand</keyword>
<dbReference type="InterPro" id="IPR037224">
    <property type="entry name" value="PapC_N_sf"/>
</dbReference>
<evidence type="ECO:0000256" key="6">
    <source>
        <dbReference type="ARBA" id="ARBA00022692"/>
    </source>
</evidence>